<dbReference type="OrthoDB" id="14833at2759"/>
<name>A0A7J7IHN7_9RHOD</name>
<protein>
    <recommendedName>
        <fullName evidence="4">Oxysterol binding protein</fullName>
    </recommendedName>
</protein>
<feature type="region of interest" description="Disordered" evidence="1">
    <location>
        <begin position="196"/>
        <end position="223"/>
    </location>
</feature>
<dbReference type="SUPFAM" id="SSF144000">
    <property type="entry name" value="Oxysterol-binding protein-like"/>
    <property type="match status" value="1"/>
</dbReference>
<feature type="compositionally biased region" description="Low complexity" evidence="1">
    <location>
        <begin position="325"/>
        <end position="336"/>
    </location>
</feature>
<dbReference type="PANTHER" id="PTHR10972:SF148">
    <property type="entry name" value="OXYSTEROL-BINDING PROTEIN 9"/>
    <property type="match status" value="1"/>
</dbReference>
<organism evidence="2 3">
    <name type="scientific">Cyanidiococcus yangmingshanensis</name>
    <dbReference type="NCBI Taxonomy" id="2690220"/>
    <lineage>
        <taxon>Eukaryota</taxon>
        <taxon>Rhodophyta</taxon>
        <taxon>Bangiophyceae</taxon>
        <taxon>Cyanidiales</taxon>
        <taxon>Cyanidiaceae</taxon>
        <taxon>Cyanidiococcus</taxon>
    </lineage>
</organism>
<evidence type="ECO:0000313" key="2">
    <source>
        <dbReference type="EMBL" id="KAF6002626.1"/>
    </source>
</evidence>
<feature type="region of interest" description="Disordered" evidence="1">
    <location>
        <begin position="324"/>
        <end position="351"/>
    </location>
</feature>
<dbReference type="GO" id="GO:0005829">
    <property type="term" value="C:cytosol"/>
    <property type="evidence" value="ECO:0007669"/>
    <property type="project" value="TreeGrafter"/>
</dbReference>
<reference evidence="2 3" key="1">
    <citation type="journal article" date="2020" name="J. Phycol.">
        <title>Comparative genome analysis reveals Cyanidiococcus gen. nov., a new extremophilic red algal genus sister to Cyanidioschyzon (Cyanidioschyzonaceae, Rhodophyta).</title>
        <authorList>
            <person name="Liu S.-L."/>
            <person name="Chiang Y.-R."/>
            <person name="Yoon H.S."/>
            <person name="Fu H.-Y."/>
        </authorList>
    </citation>
    <scope>NUCLEOTIDE SEQUENCE [LARGE SCALE GENOMIC DNA]</scope>
    <source>
        <strain evidence="2 3">THAL066</strain>
    </source>
</reference>
<dbReference type="InterPro" id="IPR037239">
    <property type="entry name" value="OSBP_sf"/>
</dbReference>
<dbReference type="PANTHER" id="PTHR10972">
    <property type="entry name" value="OXYSTEROL-BINDING PROTEIN-RELATED"/>
    <property type="match status" value="1"/>
</dbReference>
<feature type="compositionally biased region" description="Polar residues" evidence="1">
    <location>
        <begin position="266"/>
        <end position="275"/>
    </location>
</feature>
<evidence type="ECO:0000313" key="3">
    <source>
        <dbReference type="Proteomes" id="UP000530660"/>
    </source>
</evidence>
<feature type="compositionally biased region" description="Basic and acidic residues" evidence="1">
    <location>
        <begin position="214"/>
        <end position="223"/>
    </location>
</feature>
<feature type="compositionally biased region" description="Basic and acidic residues" evidence="1">
    <location>
        <begin position="382"/>
        <end position="392"/>
    </location>
</feature>
<dbReference type="InterPro" id="IPR000648">
    <property type="entry name" value="Oxysterol-bd"/>
</dbReference>
<keyword evidence="3" id="KW-1185">Reference proteome</keyword>
<proteinExistence type="predicted"/>
<feature type="region of interest" description="Disordered" evidence="1">
    <location>
        <begin position="364"/>
        <end position="403"/>
    </location>
</feature>
<dbReference type="Gene3D" id="2.40.160.120">
    <property type="match status" value="1"/>
</dbReference>
<feature type="region of interest" description="Disordered" evidence="1">
    <location>
        <begin position="262"/>
        <end position="295"/>
    </location>
</feature>
<accession>A0A7J7IHN7</accession>
<gene>
    <name evidence="2" type="ORF">F1559_000615</name>
</gene>
<dbReference type="EMBL" id="VWRR01000009">
    <property type="protein sequence ID" value="KAF6002626.1"/>
    <property type="molecule type" value="Genomic_DNA"/>
</dbReference>
<evidence type="ECO:0008006" key="4">
    <source>
        <dbReference type="Google" id="ProtNLM"/>
    </source>
</evidence>
<dbReference type="GO" id="GO:0032934">
    <property type="term" value="F:sterol binding"/>
    <property type="evidence" value="ECO:0007669"/>
    <property type="project" value="TreeGrafter"/>
</dbReference>
<dbReference type="Pfam" id="PF01237">
    <property type="entry name" value="Oxysterol_BP"/>
    <property type="match status" value="1"/>
</dbReference>
<dbReference type="GO" id="GO:0016020">
    <property type="term" value="C:membrane"/>
    <property type="evidence" value="ECO:0007669"/>
    <property type="project" value="TreeGrafter"/>
</dbReference>
<feature type="compositionally biased region" description="Low complexity" evidence="1">
    <location>
        <begin position="281"/>
        <end position="295"/>
    </location>
</feature>
<dbReference type="AlphaFoldDB" id="A0A7J7IHN7"/>
<dbReference type="Proteomes" id="UP000530660">
    <property type="component" value="Unassembled WGS sequence"/>
</dbReference>
<sequence>MSCATCYGRLGPVLSRAKDLVNVSLPIRLFEPRSFLQRLTDDWAYCSTLLKAAATATDTLERLKYTIAFAIAGLHKSATMFKPFNPLLGETFQAYMPSDGTRIYLEQTCHHPPVTHWRIRSSDGSYEFTGFGAYSARVQLFENAIRAQRLGVNVVSFLDGSRIVFWLPYMKIHGIVFGERRLEYLGKAVFVYEPPRHQAAPDAPTRASLSDGENTERRRSSETFVEPERALVAVMLLNSEKAGFFGTLRGVARGFGRMFGGRNTGAGANSRNPATESRMVGSSSGKPATGSAATAASGRLIPTDVFRGIIASVDAPQSPTAAYIASGESSASPGEADAPREPPLRPHRRKRITRRQVKQLLADFGARNGPIASTPWSSVDWRSADESERSMGLERAANCAADK</sequence>
<comment type="caution">
    <text evidence="2">The sequence shown here is derived from an EMBL/GenBank/DDBJ whole genome shotgun (WGS) entry which is preliminary data.</text>
</comment>
<evidence type="ECO:0000256" key="1">
    <source>
        <dbReference type="SAM" id="MobiDB-lite"/>
    </source>
</evidence>